<comment type="caution">
    <text evidence="6">The sequence shown here is derived from an EMBL/GenBank/DDBJ whole genome shotgun (WGS) entry which is preliminary data.</text>
</comment>
<feature type="transmembrane region" description="Helical" evidence="5">
    <location>
        <begin position="72"/>
        <end position="99"/>
    </location>
</feature>
<name>A0ABR1LPC1_9PEZI</name>
<evidence type="ECO:0000313" key="7">
    <source>
        <dbReference type="Proteomes" id="UP001360953"/>
    </source>
</evidence>
<dbReference type="Proteomes" id="UP001360953">
    <property type="component" value="Unassembled WGS sequence"/>
</dbReference>
<dbReference type="PANTHER" id="PTHR31465:SF35">
    <property type="entry name" value="RTA1 DOMAIN PROTEIN-RELATED"/>
    <property type="match status" value="1"/>
</dbReference>
<dbReference type="EMBL" id="JBBPEH010000006">
    <property type="protein sequence ID" value="KAK7537028.1"/>
    <property type="molecule type" value="Genomic_DNA"/>
</dbReference>
<keyword evidence="3 5" id="KW-1133">Transmembrane helix</keyword>
<evidence type="ECO:0000256" key="5">
    <source>
        <dbReference type="SAM" id="Phobius"/>
    </source>
</evidence>
<organism evidence="6 7">
    <name type="scientific">Phyllosticta citribraziliensis</name>
    <dbReference type="NCBI Taxonomy" id="989973"/>
    <lineage>
        <taxon>Eukaryota</taxon>
        <taxon>Fungi</taxon>
        <taxon>Dikarya</taxon>
        <taxon>Ascomycota</taxon>
        <taxon>Pezizomycotina</taxon>
        <taxon>Dothideomycetes</taxon>
        <taxon>Dothideomycetes incertae sedis</taxon>
        <taxon>Botryosphaeriales</taxon>
        <taxon>Phyllostictaceae</taxon>
        <taxon>Phyllosticta</taxon>
    </lineage>
</organism>
<evidence type="ECO:0000256" key="1">
    <source>
        <dbReference type="ARBA" id="ARBA00004141"/>
    </source>
</evidence>
<dbReference type="Pfam" id="PF04479">
    <property type="entry name" value="RTA1"/>
    <property type="match status" value="1"/>
</dbReference>
<evidence type="ECO:0000256" key="2">
    <source>
        <dbReference type="ARBA" id="ARBA00022692"/>
    </source>
</evidence>
<dbReference type="RefSeq" id="XP_066655179.1">
    <property type="nucleotide sequence ID" value="XM_066797158.1"/>
</dbReference>
<comment type="subcellular location">
    <subcellularLocation>
        <location evidence="1">Membrane</location>
        <topology evidence="1">Multi-pass membrane protein</topology>
    </subcellularLocation>
</comment>
<keyword evidence="2 5" id="KW-0812">Transmembrane</keyword>
<proteinExistence type="predicted"/>
<sequence>MAEGKNDHYKYDPSSVAAIVFAVLFGLSSALHIAQMLKMRTWYMTAFIFGALFETVAYVFRAVNTFEDYGHWTLVPFILQAVLSLVAPSLLAASIYMILGRIILLTDAEPLSMMRKRWLTKFFVVGDVFAFLVQCMGAGILSGADSRSSQDRGEMVIIIGLIVQLLFFGFFIIVAAVFHWRLNKSPTEASLRPETRWRYYLTALYGTSLFILVRCLFRLIEYIQGQDGYLLSKEVFLYVFDAVLMFLVCAWFNWWHPSEIGVLLRGDKAATNGFALLRSREKTLDNDNEMGQVSDIRSHEIK</sequence>
<feature type="transmembrane region" description="Helical" evidence="5">
    <location>
        <begin position="119"/>
        <end position="144"/>
    </location>
</feature>
<feature type="transmembrane region" description="Helical" evidence="5">
    <location>
        <begin position="235"/>
        <end position="255"/>
    </location>
</feature>
<feature type="transmembrane region" description="Helical" evidence="5">
    <location>
        <begin position="41"/>
        <end position="60"/>
    </location>
</feature>
<feature type="transmembrane region" description="Helical" evidence="5">
    <location>
        <begin position="156"/>
        <end position="178"/>
    </location>
</feature>
<gene>
    <name evidence="6" type="ORF">J3D65DRAFT_553939</name>
</gene>
<feature type="transmembrane region" description="Helical" evidence="5">
    <location>
        <begin position="15"/>
        <end position="34"/>
    </location>
</feature>
<dbReference type="InterPro" id="IPR007568">
    <property type="entry name" value="RTA1"/>
</dbReference>
<accession>A0ABR1LPC1</accession>
<protein>
    <submittedName>
        <fullName evidence="6">RTA1 like protein-domain-containing protein</fullName>
    </submittedName>
</protein>
<reference evidence="6 7" key="1">
    <citation type="submission" date="2024-04" db="EMBL/GenBank/DDBJ databases">
        <title>Phyllosticta paracitricarpa is synonymous to the EU quarantine fungus P. citricarpa based on phylogenomic analyses.</title>
        <authorList>
            <consortium name="Lawrence Berkeley National Laboratory"/>
            <person name="Van ingen-buijs V.A."/>
            <person name="Van westerhoven A.C."/>
            <person name="Haridas S."/>
            <person name="Skiadas P."/>
            <person name="Martin F."/>
            <person name="Groenewald J.Z."/>
            <person name="Crous P.W."/>
            <person name="Seidl M.F."/>
        </authorList>
    </citation>
    <scope>NUCLEOTIDE SEQUENCE [LARGE SCALE GENOMIC DNA]</scope>
    <source>
        <strain evidence="6 7">CPC 17464</strain>
    </source>
</reference>
<evidence type="ECO:0000256" key="4">
    <source>
        <dbReference type="ARBA" id="ARBA00023136"/>
    </source>
</evidence>
<keyword evidence="7" id="KW-1185">Reference proteome</keyword>
<dbReference type="PANTHER" id="PTHR31465">
    <property type="entry name" value="PROTEIN RTA1-RELATED"/>
    <property type="match status" value="1"/>
</dbReference>
<dbReference type="GeneID" id="92030064"/>
<keyword evidence="4 5" id="KW-0472">Membrane</keyword>
<feature type="transmembrane region" description="Helical" evidence="5">
    <location>
        <begin position="199"/>
        <end position="220"/>
    </location>
</feature>
<evidence type="ECO:0000313" key="6">
    <source>
        <dbReference type="EMBL" id="KAK7537028.1"/>
    </source>
</evidence>
<evidence type="ECO:0000256" key="3">
    <source>
        <dbReference type="ARBA" id="ARBA00022989"/>
    </source>
</evidence>